<proteinExistence type="predicted"/>
<keyword evidence="2" id="KW-1185">Reference proteome</keyword>
<dbReference type="AlphaFoldDB" id="A0A291BC03"/>
<dbReference type="EMBL" id="CP020663">
    <property type="protein sequence ID" value="ATF10526.1"/>
    <property type="molecule type" value="Genomic_DNA"/>
</dbReference>
<name>A0A291BC03_9GAMM</name>
<sequence length="50" mass="5823">MYEIIVAELSLSNVIHGEVLPNLRQTCRRINKIFCDGVYNTRPCYETVHI</sequence>
<organism evidence="1 2">
    <name type="scientific">Candidatus Enterovibrio altilux</name>
    <dbReference type="NCBI Taxonomy" id="1927128"/>
    <lineage>
        <taxon>Bacteria</taxon>
        <taxon>Pseudomonadati</taxon>
        <taxon>Pseudomonadota</taxon>
        <taxon>Gammaproteobacteria</taxon>
        <taxon>Vibrionales</taxon>
        <taxon>Vibrionaceae</taxon>
        <taxon>Enterovibrio</taxon>
    </lineage>
</organism>
<evidence type="ECO:0000313" key="2">
    <source>
        <dbReference type="Proteomes" id="UP000218160"/>
    </source>
</evidence>
<evidence type="ECO:0008006" key="3">
    <source>
        <dbReference type="Google" id="ProtNLM"/>
    </source>
</evidence>
<reference evidence="2" key="1">
    <citation type="submission" date="2017-04" db="EMBL/GenBank/DDBJ databases">
        <title>Genome evolution of the luminous symbionts of deep sea anglerfish.</title>
        <authorList>
            <person name="Hendry T.A."/>
        </authorList>
    </citation>
    <scope>NUCLEOTIDE SEQUENCE [LARGE SCALE GENOMIC DNA]</scope>
</reference>
<dbReference type="Proteomes" id="UP000218160">
    <property type="component" value="Chromosome 2"/>
</dbReference>
<accession>A0A291BC03</accession>
<evidence type="ECO:0000313" key="1">
    <source>
        <dbReference type="EMBL" id="ATF10526.1"/>
    </source>
</evidence>
<gene>
    <name evidence="1" type="ORF">BTN50_2118</name>
</gene>
<protein>
    <recommendedName>
        <fullName evidence="3">Mobile element protein</fullName>
    </recommendedName>
</protein>
<dbReference type="KEGG" id="elux:BTN50_2118"/>